<dbReference type="RefSeq" id="WP_354600280.1">
    <property type="nucleotide sequence ID" value="NZ_JBEWZI010000005.1"/>
</dbReference>
<organism evidence="3 4">
    <name type="scientific">Uliginosibacterium flavum</name>
    <dbReference type="NCBI Taxonomy" id="1396831"/>
    <lineage>
        <taxon>Bacteria</taxon>
        <taxon>Pseudomonadati</taxon>
        <taxon>Pseudomonadota</taxon>
        <taxon>Betaproteobacteria</taxon>
        <taxon>Rhodocyclales</taxon>
        <taxon>Zoogloeaceae</taxon>
        <taxon>Uliginosibacterium</taxon>
    </lineage>
</organism>
<feature type="compositionally biased region" description="Basic and acidic residues" evidence="1">
    <location>
        <begin position="70"/>
        <end position="80"/>
    </location>
</feature>
<keyword evidence="2" id="KW-0732">Signal</keyword>
<evidence type="ECO:0000313" key="3">
    <source>
        <dbReference type="EMBL" id="MET7013818.1"/>
    </source>
</evidence>
<comment type="caution">
    <text evidence="3">The sequence shown here is derived from an EMBL/GenBank/DDBJ whole genome shotgun (WGS) entry which is preliminary data.</text>
</comment>
<evidence type="ECO:0008006" key="5">
    <source>
        <dbReference type="Google" id="ProtNLM"/>
    </source>
</evidence>
<dbReference type="Proteomes" id="UP001549691">
    <property type="component" value="Unassembled WGS sequence"/>
</dbReference>
<feature type="compositionally biased region" description="Low complexity" evidence="1">
    <location>
        <begin position="82"/>
        <end position="93"/>
    </location>
</feature>
<dbReference type="PROSITE" id="PS51257">
    <property type="entry name" value="PROKAR_LIPOPROTEIN"/>
    <property type="match status" value="1"/>
</dbReference>
<evidence type="ECO:0000256" key="1">
    <source>
        <dbReference type="SAM" id="MobiDB-lite"/>
    </source>
</evidence>
<gene>
    <name evidence="3" type="ORF">ABXR19_06430</name>
</gene>
<sequence>MKPLSIVSTVIIAAASLAACTATTTPRTDGQLGDSLKAIKTQQALNPNASGNPDPVTGLDSRSAKGAMDNYHESFRKPKADTGSSFSTGSGTK</sequence>
<feature type="chain" id="PRO_5046357433" description="Lipoprotein" evidence="2">
    <location>
        <begin position="20"/>
        <end position="93"/>
    </location>
</feature>
<proteinExistence type="predicted"/>
<protein>
    <recommendedName>
        <fullName evidence="5">Lipoprotein</fullName>
    </recommendedName>
</protein>
<accession>A0ABV2TJV3</accession>
<reference evidence="3 4" key="1">
    <citation type="submission" date="2024-07" db="EMBL/GenBank/DDBJ databases">
        <title>Uliginosibacterium flavum JJ3220;KACC:17644.</title>
        <authorList>
            <person name="Kim M.K."/>
        </authorList>
    </citation>
    <scope>NUCLEOTIDE SEQUENCE [LARGE SCALE GENOMIC DNA]</scope>
    <source>
        <strain evidence="3 4">KACC:17644</strain>
    </source>
</reference>
<feature type="region of interest" description="Disordered" evidence="1">
    <location>
        <begin position="43"/>
        <end position="93"/>
    </location>
</feature>
<feature type="signal peptide" evidence="2">
    <location>
        <begin position="1"/>
        <end position="19"/>
    </location>
</feature>
<evidence type="ECO:0000313" key="4">
    <source>
        <dbReference type="Proteomes" id="UP001549691"/>
    </source>
</evidence>
<name>A0ABV2TJV3_9RHOO</name>
<dbReference type="EMBL" id="JBEWZI010000005">
    <property type="protein sequence ID" value="MET7013818.1"/>
    <property type="molecule type" value="Genomic_DNA"/>
</dbReference>
<evidence type="ECO:0000256" key="2">
    <source>
        <dbReference type="SAM" id="SignalP"/>
    </source>
</evidence>
<keyword evidence="4" id="KW-1185">Reference proteome</keyword>